<feature type="compositionally biased region" description="Low complexity" evidence="4">
    <location>
        <begin position="1721"/>
        <end position="1730"/>
    </location>
</feature>
<dbReference type="InterPro" id="IPR036736">
    <property type="entry name" value="ACP-like_sf"/>
</dbReference>
<evidence type="ECO:0000256" key="4">
    <source>
        <dbReference type="SAM" id="MobiDB-lite"/>
    </source>
</evidence>
<dbReference type="Pfam" id="PF13193">
    <property type="entry name" value="AMP-binding_C"/>
    <property type="match status" value="2"/>
</dbReference>
<dbReference type="InterPro" id="IPR001031">
    <property type="entry name" value="Thioesterase"/>
</dbReference>
<feature type="region of interest" description="Disordered" evidence="4">
    <location>
        <begin position="201"/>
        <end position="234"/>
    </location>
</feature>
<evidence type="ECO:0000256" key="1">
    <source>
        <dbReference type="ARBA" id="ARBA00001957"/>
    </source>
</evidence>
<dbReference type="Gene3D" id="3.40.50.1820">
    <property type="entry name" value="alpha/beta hydrolase"/>
    <property type="match status" value="1"/>
</dbReference>
<comment type="cofactor">
    <cofactor evidence="1">
        <name>pantetheine 4'-phosphate</name>
        <dbReference type="ChEBI" id="CHEBI:47942"/>
    </cofactor>
</comment>
<dbReference type="InterPro" id="IPR020802">
    <property type="entry name" value="TesA-like"/>
</dbReference>
<dbReference type="Gene3D" id="1.10.1200.10">
    <property type="entry name" value="ACP-like"/>
    <property type="match status" value="1"/>
</dbReference>
<dbReference type="Gene3D" id="3.30.559.10">
    <property type="entry name" value="Chloramphenicol acetyltransferase-like domain"/>
    <property type="match status" value="2"/>
</dbReference>
<dbReference type="SUPFAM" id="SSF56801">
    <property type="entry name" value="Acetyl-CoA synthetase-like"/>
    <property type="match status" value="2"/>
</dbReference>
<dbReference type="SUPFAM" id="SSF53474">
    <property type="entry name" value="alpha/beta-Hydrolases"/>
    <property type="match status" value="1"/>
</dbReference>
<dbReference type="Gene3D" id="3.40.50.12780">
    <property type="entry name" value="N-terminal domain of ligase-like"/>
    <property type="match status" value="2"/>
</dbReference>
<dbReference type="InterPro" id="IPR001242">
    <property type="entry name" value="Condensation_dom"/>
</dbReference>
<dbReference type="Gene3D" id="3.30.300.30">
    <property type="match status" value="2"/>
</dbReference>
<protein>
    <submittedName>
        <fullName evidence="6">Amino acid adenylation domain-containing protein</fullName>
    </submittedName>
</protein>
<dbReference type="PROSITE" id="PS50075">
    <property type="entry name" value="CARRIER"/>
    <property type="match status" value="2"/>
</dbReference>
<dbReference type="InterPro" id="IPR000873">
    <property type="entry name" value="AMP-dep_synth/lig_dom"/>
</dbReference>
<dbReference type="SMART" id="SM00824">
    <property type="entry name" value="PKS_TE"/>
    <property type="match status" value="1"/>
</dbReference>
<evidence type="ECO:0000256" key="2">
    <source>
        <dbReference type="ARBA" id="ARBA00022450"/>
    </source>
</evidence>
<dbReference type="InterPro" id="IPR010071">
    <property type="entry name" value="AA_adenyl_dom"/>
</dbReference>
<dbReference type="InterPro" id="IPR023213">
    <property type="entry name" value="CAT-like_dom_sf"/>
</dbReference>
<keyword evidence="7" id="KW-1185">Reference proteome</keyword>
<dbReference type="Pfam" id="PF00550">
    <property type="entry name" value="PP-binding"/>
    <property type="match status" value="2"/>
</dbReference>
<comment type="caution">
    <text evidence="6">The sequence shown here is derived from an EMBL/GenBank/DDBJ whole genome shotgun (WGS) entry which is preliminary data.</text>
</comment>
<dbReference type="PROSITE" id="PS00455">
    <property type="entry name" value="AMP_BINDING"/>
    <property type="match status" value="1"/>
</dbReference>
<dbReference type="SUPFAM" id="SSF52777">
    <property type="entry name" value="CoA-dependent acyltransferases"/>
    <property type="match status" value="4"/>
</dbReference>
<name>A0ABT4TKM3_9ACTN</name>
<feature type="region of interest" description="Disordered" evidence="4">
    <location>
        <begin position="2464"/>
        <end position="2487"/>
    </location>
</feature>
<dbReference type="Proteomes" id="UP001165685">
    <property type="component" value="Unassembled WGS sequence"/>
</dbReference>
<feature type="compositionally biased region" description="Low complexity" evidence="4">
    <location>
        <begin position="1772"/>
        <end position="1785"/>
    </location>
</feature>
<dbReference type="Pfam" id="PF00668">
    <property type="entry name" value="Condensation"/>
    <property type="match status" value="2"/>
</dbReference>
<dbReference type="NCBIfam" id="TIGR01733">
    <property type="entry name" value="AA-adenyl-dom"/>
    <property type="match status" value="1"/>
</dbReference>
<keyword evidence="3" id="KW-0597">Phosphoprotein</keyword>
<dbReference type="Gene3D" id="3.40.50.980">
    <property type="match status" value="2"/>
</dbReference>
<organism evidence="6 7">
    <name type="scientific">Nocardiopsis suaedae</name>
    <dbReference type="NCBI Taxonomy" id="3018444"/>
    <lineage>
        <taxon>Bacteria</taxon>
        <taxon>Bacillati</taxon>
        <taxon>Actinomycetota</taxon>
        <taxon>Actinomycetes</taxon>
        <taxon>Streptosporangiales</taxon>
        <taxon>Nocardiopsidaceae</taxon>
        <taxon>Nocardiopsis</taxon>
    </lineage>
</organism>
<dbReference type="Pfam" id="PF00975">
    <property type="entry name" value="Thioesterase"/>
    <property type="match status" value="1"/>
</dbReference>
<sequence>MSSASGLEDILPLTPLQEGLLFHSGLGDGAADAYNVQVALDLDGPLDAERLHRAADALLVRHPHLRSAFRRRRNGQPAALVGASVPASWRFTETAEDAVPALLEAERAARFDLARPPLIRFVLARTAPDRHVLVLTHHHILLDGWSLPLLVRDLMRIYAADGPASLPKPAPYRHYLAWLGSRDTAAAQKAWAEALDGVSGPTRVTEAAPAERRADTAASGPDAADADAPRGVTVDLPGDLTRRVEALARERGVTPSTVLQAAWGLLLARLLDRDDVVFGTAVSGRPPELHGADAMIGLFINTVPVRVALRPGETTAGLLTRLRDERARLMDHDHLGLADIQTAAGGGELFDTLLVVENYPLEGADPAQDVPGLSARVRGAADATHYPLSAAAIPGGAPDGGLRLKFGHRPDRVPAGLAERIGGWMAGLLAAVADAPDAPVAGLALPGGEERERLAALSTGGPVDVPAATFPDLFERRVAAAPEAPVLEGRDAAGRDTAYTAAEVRDRANRLARALIARGAGPERTVAVAVPRSPELIIALAAVMASGSAYMALDPAHPDERWATMLGDAAPVCVLACGDLAGRVGALTGAPVLVPDGHDAAEVADASPEPVADADRAAPLTPANAAYVIYTSGSTGTPKGVVVPHAGIAKLAATADRRIGAGPGAVITQVGSPAFDVAFWEMCIGLLGGGRLVVVPDDLRVPGPPLADFLRERAVTHAALPPALLSAMPEGADLPPGMTVLAGTEAVPPALVRRFAARGPMFNCYGPTEGIVNATIGVCPPDFAEERVPIGRPDPGVRARVLDGGLRPVPPGVPGELYLAEEPGPGGARVLARGYLNRPGLTAGRFIADPCAAEPGARMYRTGDLVRWNGEGLLEFLGRTDNQVKIRGFRVEPEEAEAALAALPEAAAAAVTVHHDDSGSPMLVGYAVPADDLGGGAAVLDPAAVRARLGGILPPAMVPAAIVPMDALPVLPNGKVDRSALPAPDFAALAVRRPARDPGEQLLCDLFADVLGVPEVGIDDDFFALGGHSLLAGRLVARIRGALGREVPLRTVFDAPTVAGLARRLGGDRARPALRRAELPERPPLSYAQQRMWFLHRLDGPSATYNIPFCARLTGGLDTDALRGALGDLTDRHETLRTVFPEDDGVPYQRILAPEEGRPALPVTGVAADGLDAALGAEAAAGFRLEDEPPLRARLFRVGPDDHVLLLVVHHIAADGWSARPLLRDLGRAYTERRRSGRAPSWTPLPVRYADHGLHQRAVLGAEDDPDSEAARQAAYWRERLRGLPEELPLPTDRPRPAVARGAGGSVGTVLGADLEARLRTLARSADVSVFMVLQAAVAALLTRLGAGTDVPLGTPVAGRDDAALDEMVGFFVNTLVLRTDTSGDPAFRELLTRVRDTDLEAFEHDSLPFERLVELLNPARSMSRHPLFQVMVAYQNGGPTPPEMEGLRVARRPVRADAAKFDLAFEFADRGAGSADGTDGTDGGGLECALVYATDLFDPDTARNVLLRLERLLDTVASAPDTPLSTLGLMAPEEERAAAEAASGPAVPAGPVTLPELFERQAAAGPDAPAVACAGQEWTFGELNARANRLAHELIARGAGPERLVALLLPRSADTLAAILAVLKSGAAYLPIDPAYPDGRIAGMLEDAAPALLITAPELEERSSALLEQAQGGPSAQSGAGADALSFVEGAHPGEAVAGAAATAGPRNGSDGVRRPRPAHPATAPATTPMSAEAGSTGGGPSAPDGDRSAPAGHDRPTSLLVLRPDTASGRPATDPADADRTAPLTPACAAYTIYTSGSTGRPKGVQVEHRSIANLFASHRETLYLPTRRRAGRDRLRVAHSWSFAFDASWQPQLWLLDGHALHIATEEEMHDPELLVRRLRAERIDFVEVAPSHAVQLLAAGLDRPGADGSRAHPLTMGVGGEAVPRTLWARLRTLPGTEVHNLYGPTEATVDALSARLADGERPVIGHPTANTRAYVLDARLRPVPPGVVGELYLAGAGVARGYLGRPKTSAERFVADPSGGPGARMYRTGDLVRRLPDGAVDYIGRSDGQVKVRGFRIELGEIAAALEAHDRVAAAAVDTWEPVDGDRRIAAYVVPAPGEGAPEASGLRAHLAERLPDYMLPAAYVALDALPLTAHGKLDRDALPVPDAASAPAPGRPPRDGAEAVMCALFAEVLGADGIGADDDFFASGGHSMLLVRLRSRIAAETGRAPAVSDLFAHPTPASLAEFLRERGGAPQGVVTLRAGAGEEPLFCVHPSGGMALPFAGLRDHLPPERPLIGIESPDLATAVGGGRPGSVEELARAYVERIRTVRPMGPYHLAGWSFGGAVAHAMAGLLEAGGEEVGLVALLDAPLPGGAGLRGDDGVPGADGPADADDPLAANHRLAAGLLQAGPDPRAPRYTGPVLLLTAADTPAGAVEAWKGFTAGPLATAEVPAPHLRMLDGDGREAVGRALSDGLVRAAAASREHGHDRESGLPRALRTDR</sequence>
<evidence type="ECO:0000259" key="5">
    <source>
        <dbReference type="PROSITE" id="PS50075"/>
    </source>
</evidence>
<dbReference type="PROSITE" id="PS00012">
    <property type="entry name" value="PHOSPHOPANTETHEINE"/>
    <property type="match status" value="1"/>
</dbReference>
<dbReference type="SMART" id="SM00823">
    <property type="entry name" value="PKS_PP"/>
    <property type="match status" value="2"/>
</dbReference>
<feature type="compositionally biased region" description="Basic and acidic residues" evidence="4">
    <location>
        <begin position="1746"/>
        <end position="1758"/>
    </location>
</feature>
<dbReference type="InterPro" id="IPR025110">
    <property type="entry name" value="AMP-bd_C"/>
</dbReference>
<dbReference type="InterPro" id="IPR006162">
    <property type="entry name" value="Ppantetheine_attach_site"/>
</dbReference>
<dbReference type="SUPFAM" id="SSF47336">
    <property type="entry name" value="ACP-like"/>
    <property type="match status" value="2"/>
</dbReference>
<reference evidence="6" key="1">
    <citation type="submission" date="2023-01" db="EMBL/GenBank/DDBJ databases">
        <title>Draft genome sequence of Nocardiopsis sp. LSu2-4 isolated from halophytes.</title>
        <authorList>
            <person name="Duangmal K."/>
            <person name="Chantavorakit T."/>
        </authorList>
    </citation>
    <scope>NUCLEOTIDE SEQUENCE</scope>
    <source>
        <strain evidence="6">LSu2-4</strain>
    </source>
</reference>
<dbReference type="EMBL" id="JAQFWP010000014">
    <property type="protein sequence ID" value="MDA2804799.1"/>
    <property type="molecule type" value="Genomic_DNA"/>
</dbReference>
<dbReference type="CDD" id="cd05930">
    <property type="entry name" value="A_NRPS"/>
    <property type="match status" value="1"/>
</dbReference>
<dbReference type="PANTHER" id="PTHR45527:SF1">
    <property type="entry name" value="FATTY ACID SYNTHASE"/>
    <property type="match status" value="1"/>
</dbReference>
<proteinExistence type="predicted"/>
<keyword evidence="2" id="KW-0596">Phosphopantetheine</keyword>
<evidence type="ECO:0000313" key="7">
    <source>
        <dbReference type="Proteomes" id="UP001165685"/>
    </source>
</evidence>
<dbReference type="PANTHER" id="PTHR45527">
    <property type="entry name" value="NONRIBOSOMAL PEPTIDE SYNTHETASE"/>
    <property type="match status" value="1"/>
</dbReference>
<dbReference type="Pfam" id="PF00501">
    <property type="entry name" value="AMP-binding"/>
    <property type="match status" value="2"/>
</dbReference>
<gene>
    <name evidence="6" type="ORF">O4U47_09770</name>
</gene>
<dbReference type="InterPro" id="IPR045851">
    <property type="entry name" value="AMP-bd_C_sf"/>
</dbReference>
<feature type="region of interest" description="Disordered" evidence="4">
    <location>
        <begin position="1701"/>
        <end position="1785"/>
    </location>
</feature>
<dbReference type="CDD" id="cd19540">
    <property type="entry name" value="LCL_NRPS-like"/>
    <property type="match status" value="1"/>
</dbReference>
<feature type="domain" description="Carrier" evidence="5">
    <location>
        <begin position="994"/>
        <end position="1069"/>
    </location>
</feature>
<evidence type="ECO:0000313" key="6">
    <source>
        <dbReference type="EMBL" id="MDA2804799.1"/>
    </source>
</evidence>
<dbReference type="InterPro" id="IPR009081">
    <property type="entry name" value="PP-bd_ACP"/>
</dbReference>
<evidence type="ECO:0000256" key="3">
    <source>
        <dbReference type="ARBA" id="ARBA00022553"/>
    </source>
</evidence>
<dbReference type="InterPro" id="IPR020845">
    <property type="entry name" value="AMP-binding_CS"/>
</dbReference>
<accession>A0ABT4TKM3</accession>
<feature type="compositionally biased region" description="Basic and acidic residues" evidence="4">
    <location>
        <begin position="2468"/>
        <end position="2487"/>
    </location>
</feature>
<feature type="domain" description="Carrier" evidence="5">
    <location>
        <begin position="2162"/>
        <end position="2237"/>
    </location>
</feature>
<dbReference type="InterPro" id="IPR042099">
    <property type="entry name" value="ANL_N_sf"/>
</dbReference>
<dbReference type="InterPro" id="IPR029058">
    <property type="entry name" value="AB_hydrolase_fold"/>
</dbReference>
<dbReference type="RefSeq" id="WP_270677387.1">
    <property type="nucleotide sequence ID" value="NZ_JAQFWP010000014.1"/>
</dbReference>
<dbReference type="InterPro" id="IPR020806">
    <property type="entry name" value="PKS_PP-bd"/>
</dbReference>
<dbReference type="Gene3D" id="3.30.559.30">
    <property type="entry name" value="Nonribosomal peptide synthetase, condensation domain"/>
    <property type="match status" value="2"/>
</dbReference>